<dbReference type="InterPro" id="IPR010911">
    <property type="entry name" value="Rab_BD"/>
</dbReference>
<keyword evidence="3" id="KW-1185">Reference proteome</keyword>
<feature type="region of interest" description="Disordered" evidence="1">
    <location>
        <begin position="134"/>
        <end position="154"/>
    </location>
</feature>
<organism evidence="3 4">
    <name type="scientific">Apteryx mantelli</name>
    <name type="common">North Island brown kiwi</name>
    <dbReference type="NCBI Taxonomy" id="2696672"/>
    <lineage>
        <taxon>Eukaryota</taxon>
        <taxon>Metazoa</taxon>
        <taxon>Chordata</taxon>
        <taxon>Craniata</taxon>
        <taxon>Vertebrata</taxon>
        <taxon>Euteleostomi</taxon>
        <taxon>Archelosauria</taxon>
        <taxon>Archosauria</taxon>
        <taxon>Dinosauria</taxon>
        <taxon>Saurischia</taxon>
        <taxon>Theropoda</taxon>
        <taxon>Coelurosauria</taxon>
        <taxon>Aves</taxon>
        <taxon>Palaeognathae</taxon>
        <taxon>Apterygiformes</taxon>
        <taxon>Apterygidae</taxon>
        <taxon>Apteryx</taxon>
    </lineage>
</organism>
<feature type="compositionally biased region" description="Polar residues" evidence="1">
    <location>
        <begin position="1694"/>
        <end position="1716"/>
    </location>
</feature>
<feature type="compositionally biased region" description="Polar residues" evidence="1">
    <location>
        <begin position="99"/>
        <end position="111"/>
    </location>
</feature>
<feature type="region of interest" description="Disordered" evidence="1">
    <location>
        <begin position="1316"/>
        <end position="1390"/>
    </location>
</feature>
<feature type="compositionally biased region" description="Polar residues" evidence="1">
    <location>
        <begin position="895"/>
        <end position="904"/>
    </location>
</feature>
<dbReference type="PROSITE" id="PS50916">
    <property type="entry name" value="RABBD"/>
    <property type="match status" value="1"/>
</dbReference>
<evidence type="ECO:0000259" key="2">
    <source>
        <dbReference type="PROSITE" id="PS50916"/>
    </source>
</evidence>
<dbReference type="Proteomes" id="UP001652627">
    <property type="component" value="Chromosome 1"/>
</dbReference>
<evidence type="ECO:0000313" key="3">
    <source>
        <dbReference type="Proteomes" id="UP001652627"/>
    </source>
</evidence>
<feature type="compositionally biased region" description="Low complexity" evidence="1">
    <location>
        <begin position="912"/>
        <end position="925"/>
    </location>
</feature>
<feature type="region of interest" description="Disordered" evidence="1">
    <location>
        <begin position="1906"/>
        <end position="1960"/>
    </location>
</feature>
<feature type="compositionally biased region" description="Low complexity" evidence="1">
    <location>
        <begin position="833"/>
        <end position="846"/>
    </location>
</feature>
<feature type="compositionally biased region" description="Basic and acidic residues" evidence="1">
    <location>
        <begin position="87"/>
        <end position="98"/>
    </location>
</feature>
<dbReference type="PANTHER" id="PTHR21469:SF4">
    <property type="entry name" value="EXOPHILIN-5"/>
    <property type="match status" value="1"/>
</dbReference>
<feature type="region of interest" description="Disordered" evidence="1">
    <location>
        <begin position="831"/>
        <end position="850"/>
    </location>
</feature>
<accession>A0ABM4DZ82</accession>
<feature type="region of interest" description="Disordered" evidence="1">
    <location>
        <begin position="312"/>
        <end position="333"/>
    </location>
</feature>
<dbReference type="Gene3D" id="6.10.250.3000">
    <property type="match status" value="1"/>
</dbReference>
<proteinExistence type="predicted"/>
<feature type="region of interest" description="Disordered" evidence="1">
    <location>
        <begin position="1790"/>
        <end position="1812"/>
    </location>
</feature>
<name>A0ABM4DZ82_9AVES</name>
<feature type="domain" description="RabBD" evidence="2">
    <location>
        <begin position="7"/>
        <end position="63"/>
    </location>
</feature>
<feature type="region of interest" description="Disordered" evidence="1">
    <location>
        <begin position="87"/>
        <end position="111"/>
    </location>
</feature>
<feature type="compositionally biased region" description="Polar residues" evidence="1">
    <location>
        <begin position="1333"/>
        <end position="1365"/>
    </location>
</feature>
<sequence>MTAAARGPDLSFLNEQEARAIFQVLQRDSELRRAEKHRVSKLLKRKTSETGLQGVTGEWFEEIQRKKFENNTDVNRMLKQPLEHQLRKSKTNHKEFKMSSRTNPQAQKNTSASFLGFRSPFAWLFSFRKSRKHQTQKQPRYDSSASTSSKVEEMATAETYNSPMSNEPSCHPFDANQDELMEKSTQEWNEQLEKEFFRVLGDLDDQLAQEQAQDPLDKTISINTATNVQYKTAFPSSERQTTVRGQHRNDWSDMPSTFFPDGLRTIRAKDEHKIFIRPRKLHNAYINWHQTAFKEDYKCGDPVDGNRHPLSSRLSSVSFGQSSEGSLYPPSITQNSGFRHKHYMNRDTAGRSYSVCSLRRCPSSVSSGQLSASSLQCPLARESNNGFIPRFGRQNPKRIPLSSIVWNNTPDSPAQTSAQEKVFRTQSLMEFHATDHGKYPSPLQESRKYACHHSKHHYRRSFSSSNCFSRVSCPDKAASPLSFDNWENYPLYNSENNLSRSCYRDTSSHGKLYTNQKNSPYGKKDGYPSWADIPQYHSDKVFISPDASFEVVMTNLNDQQWTHTKNAKYASQRLQNDFHLYSPENTSIKKIMRNVSNRTFSEFTESCQPWLSCNCPVSSSGTRSDEPVCPDSKDQTKPIGLNSNSVIVSQRSTKMDFEQLNNVENKLPDEVTTKDMTLLSVSQQADTNYTNTQSFPSYNSASAILPNSASLFNSLRSKRRPQVTARRETAKIYTSNSNRRNVRMKENDCPPNSVVSQPPCILPADESRKESFLPSQKPWEHNLHYATKRKSIKVDNQSTETVNQATPQGQSSLVDVDFAPSTEKLVNHQGILSSPPEYSSSSQSSPQTLSHKDNLKCLETLTNSSVNCTVTEFQAEGGKTAQVSRTDVTEKTSQKRSQNPSTLVTKDCNRRFTTSSSQNGSSGNFYTHSFGDPKTSEHSLNYFCLEKEKGKIRNNSPCIERLNKQDSLLRYTSSCSITGSPSTNNPKSPDPHVIYYTLPRKSASIAGSIMSDTPISFPRESRTSRYDRLRTETPNRTDAFCSNQRCMSCLDSKHSLLTSAPLNAATSIQEKDYPIPFIKSPNDSAGLTDSCNDLTGRGYSGFSDCKERGNCLHKYKTTSTFTVCVDEDHVKYHELVSIYYTLPRRHSRTFCNLFRDNPEDAELPLPKENSQSPRLRNKKNEGHVSLANVFFPNTLEKEVPSYSSDQVPSALITPQNLETAVDSKDENSDLPPSSEKVCASKAVSTVHTRKDTSPVLSLAESTLPDMMTTNISFGGPQSIATVGNAGKVVSGASSNPNTQMCLKEKEILQTATPLISALSTPPKPGRPLEDLCYSTSDKNSVQKGNSENCCQPTKVNTNKNQNSLLPHTRERSSLGRSSNSNVPVPPAEDRYRYNMEVKQRENLLHQITPLYSNKCSGLQLRTNNSRTSTNDLISCNKMLSESQNKAFEVGTASSADPLLQLHKMGSTDTDELKNSKIIKEQNLQNTDMSKDCTGVQESERHSEDSLNINCKDKILGVTQDQKLPQNAENESKLLSGCARDKVKDIEKRKNRPSIKNKLAAVYKTSRKFSSKNLPPKPHISNIFSQNDGSATSLEVNMPLDSLLSGDSSQSFLQSANENQTHSLDTEGNTPIQRAAERNKSENENDLSLLANNTNWRSFTSSYTQKEAISPQKNTTKVENRPSLTTLFPDKTATRNKNSQTLCLGLENRSQPLSPRATTPDPLGDEKRRASSSACSPPLPLLTDRNSNLFINNYLQADICPKQSLTSQMAFGQHQNTYQSNSLKNANLHSDQLRKSHTKNQRERHLSESAYTQESHDSFAFGSNILPKDSRHGKRFKSYSELLSCDENENWASDDIRSYSTRNLMYPSVEFGIFGKEQQLAFLENIKRSLTEGRLWRPCLLNNPGSLRDGESPSLSRSELLSSSSTGSKISSAASSPRELTKIYQGEPATYSDSDSDTTTDDEYYLDEIDKESEL</sequence>
<protein>
    <submittedName>
        <fullName evidence="4">Exophilin-5</fullName>
    </submittedName>
</protein>
<evidence type="ECO:0000256" key="1">
    <source>
        <dbReference type="SAM" id="MobiDB-lite"/>
    </source>
</evidence>
<dbReference type="RefSeq" id="XP_067145745.1">
    <property type="nucleotide sequence ID" value="XM_067289644.1"/>
</dbReference>
<gene>
    <name evidence="4" type="primary">EXPH5</name>
</gene>
<reference evidence="3" key="1">
    <citation type="submission" date="2025-05" db="UniProtKB">
        <authorList>
            <consortium name="RefSeq"/>
        </authorList>
    </citation>
    <scope>NUCLEOTIDE SEQUENCE [LARGE SCALE GENOMIC DNA]</scope>
</reference>
<feature type="compositionally biased region" description="Polar residues" evidence="1">
    <location>
        <begin position="136"/>
        <end position="149"/>
    </location>
</feature>
<feature type="region of interest" description="Disordered" evidence="1">
    <location>
        <begin position="876"/>
        <end position="931"/>
    </location>
</feature>
<feature type="compositionally biased region" description="Polar residues" evidence="1">
    <location>
        <begin position="1662"/>
        <end position="1685"/>
    </location>
</feature>
<feature type="compositionally biased region" description="Low complexity" evidence="1">
    <location>
        <begin position="1911"/>
        <end position="1935"/>
    </location>
</feature>
<dbReference type="PANTHER" id="PTHR21469">
    <property type="entry name" value="EXOPHILIN-5"/>
    <property type="match status" value="1"/>
</dbReference>
<feature type="compositionally biased region" description="Low complexity" evidence="1">
    <location>
        <begin position="315"/>
        <end position="326"/>
    </location>
</feature>
<reference evidence="4" key="2">
    <citation type="submission" date="2025-08" db="UniProtKB">
        <authorList>
            <consortium name="RefSeq"/>
        </authorList>
    </citation>
    <scope>IDENTIFICATION</scope>
    <source>
        <tissue evidence="4">Blood</tissue>
    </source>
</reference>
<feature type="region of interest" description="Disordered" evidence="1">
    <location>
        <begin position="1662"/>
        <end position="1738"/>
    </location>
</feature>
<dbReference type="GeneID" id="106493483"/>
<evidence type="ECO:0000313" key="4">
    <source>
        <dbReference type="RefSeq" id="XP_067145745.1"/>
    </source>
</evidence>
<dbReference type="InterPro" id="IPR039916">
    <property type="entry name" value="EXPH5"/>
</dbReference>